<keyword evidence="2" id="KW-1185">Reference proteome</keyword>
<proteinExistence type="predicted"/>
<dbReference type="EMBL" id="LWUJ01000010">
    <property type="protein sequence ID" value="OAL10690.1"/>
    <property type="molecule type" value="Genomic_DNA"/>
</dbReference>
<reference evidence="2" key="1">
    <citation type="submission" date="2016-04" db="EMBL/GenBank/DDBJ databases">
        <authorList>
            <person name="Quiroz-Castaneda R.E."/>
            <person name="Martinez-Ocampo F."/>
        </authorList>
    </citation>
    <scope>NUCLEOTIDE SEQUENCE [LARGE SCALE GENOMIC DNA]</scope>
    <source>
        <strain evidence="2">INIFAP01</strain>
    </source>
</reference>
<comment type="caution">
    <text evidence="1">The sequence shown here is derived from an EMBL/GenBank/DDBJ whole genome shotgun (WGS) entry which is preliminary data.</text>
</comment>
<accession>A0A1A9QG51</accession>
<organism evidence="1 2">
    <name type="scientific">Candidatus Mycoplasma haematobovis</name>
    <dbReference type="NCBI Taxonomy" id="432608"/>
    <lineage>
        <taxon>Bacteria</taxon>
        <taxon>Bacillati</taxon>
        <taxon>Mycoplasmatota</taxon>
        <taxon>Mollicutes</taxon>
        <taxon>Mycoplasmataceae</taxon>
        <taxon>Mycoplasma</taxon>
    </lineage>
</organism>
<evidence type="ECO:0000313" key="1">
    <source>
        <dbReference type="EMBL" id="OAL10690.1"/>
    </source>
</evidence>
<dbReference type="STRING" id="432608.A6V39_01300"/>
<protein>
    <submittedName>
        <fullName evidence="1">Uncharacterized protein</fullName>
    </submittedName>
</protein>
<dbReference type="RefSeq" id="WP_187149926.1">
    <property type="nucleotide sequence ID" value="NZ_LWUJ01000010.1"/>
</dbReference>
<gene>
    <name evidence="1" type="ORF">A6V39_01300</name>
</gene>
<dbReference type="AlphaFoldDB" id="A0A1A9QG51"/>
<sequence>MSLPVKAGVAVLTIGSVSTAGYFGGTYLFGGTPIYELIRKEYEYILLKTDNNEDDTKWDANWESYKQANLNQDKDTFGLNGWVKDGSQKLIDQLKRKCKVLATTKISNRKDTLYSQVTSNCARSVTIADETKELRIVNTKEGDNTDEGIWTNRNRDSSTLQNELGKLGIQMQGIDASKIKKGCRDITTKSKKDNGYKEALEAYRRVCIKKTEEN</sequence>
<dbReference type="Proteomes" id="UP000077623">
    <property type="component" value="Unassembled WGS sequence"/>
</dbReference>
<name>A0A1A9QG51_9MOLU</name>
<evidence type="ECO:0000313" key="2">
    <source>
        <dbReference type="Proteomes" id="UP000077623"/>
    </source>
</evidence>